<organism evidence="1 2">
    <name type="scientific">Malus domestica</name>
    <name type="common">Apple</name>
    <name type="synonym">Pyrus malus</name>
    <dbReference type="NCBI Taxonomy" id="3750"/>
    <lineage>
        <taxon>Eukaryota</taxon>
        <taxon>Viridiplantae</taxon>
        <taxon>Streptophyta</taxon>
        <taxon>Embryophyta</taxon>
        <taxon>Tracheophyta</taxon>
        <taxon>Spermatophyta</taxon>
        <taxon>Magnoliopsida</taxon>
        <taxon>eudicotyledons</taxon>
        <taxon>Gunneridae</taxon>
        <taxon>Pentapetalae</taxon>
        <taxon>rosids</taxon>
        <taxon>fabids</taxon>
        <taxon>Rosales</taxon>
        <taxon>Rosaceae</taxon>
        <taxon>Amygdaloideae</taxon>
        <taxon>Maleae</taxon>
        <taxon>Malus</taxon>
    </lineage>
</organism>
<accession>A0A498KFD1</accession>
<dbReference type="Proteomes" id="UP000290289">
    <property type="component" value="Chromosome 2"/>
</dbReference>
<proteinExistence type="predicted"/>
<evidence type="ECO:0000313" key="2">
    <source>
        <dbReference type="Proteomes" id="UP000290289"/>
    </source>
</evidence>
<protein>
    <submittedName>
        <fullName evidence="1">Uncharacterized protein</fullName>
    </submittedName>
</protein>
<reference evidence="1 2" key="1">
    <citation type="submission" date="2018-10" db="EMBL/GenBank/DDBJ databases">
        <title>A high-quality apple genome assembly.</title>
        <authorList>
            <person name="Hu J."/>
        </authorList>
    </citation>
    <scope>NUCLEOTIDE SEQUENCE [LARGE SCALE GENOMIC DNA]</scope>
    <source>
        <strain evidence="2">cv. HFTH1</strain>
        <tissue evidence="1">Young leaf</tissue>
    </source>
</reference>
<dbReference type="AlphaFoldDB" id="A0A498KFD1"/>
<dbReference type="EMBL" id="RDQH01000328">
    <property type="protein sequence ID" value="RXI06087.1"/>
    <property type="molecule type" value="Genomic_DNA"/>
</dbReference>
<gene>
    <name evidence="1" type="ORF">DVH24_018129</name>
</gene>
<sequence>MLGWQLGIIVSKVSQLDFQENSTMVNLAFALENEGISSFRFDFAGNGRGCRITGFEILEYNRLTSVLRAVPPLLRSPGLFTI</sequence>
<name>A0A498KFD1_MALDO</name>
<evidence type="ECO:0000313" key="1">
    <source>
        <dbReference type="EMBL" id="RXI06087.1"/>
    </source>
</evidence>
<keyword evidence="2" id="KW-1185">Reference proteome</keyword>
<comment type="caution">
    <text evidence="1">The sequence shown here is derived from an EMBL/GenBank/DDBJ whole genome shotgun (WGS) entry which is preliminary data.</text>
</comment>